<evidence type="ECO:0000313" key="2">
    <source>
        <dbReference type="EMBL" id="KAG1347024.1"/>
    </source>
</evidence>
<sequence length="391" mass="42841">MGRRERKGEEEEREAPLHGDVLEAIVSHVSTIDLVPASHVSKAWRGAVLSSLRRSPRRAPWLLLHLQSRRDPSKASTHAYDPHSRAWCPLSHVPRLPPRASLPLRSSPLLHALSISRLALSADPFGATWRELEPPRVWRQDPVVAAVGPAVVVVAGGACEFEDDPCAVEVHRGCGWEAAETMPEAFKGSAAATWLSAVASDRAVYVLEKQAGWASRFDPVTGRWGPTRLLRPDPSVCLSTIGFIDPDRLVLVGVCGSDSDSGWRPESVRLWEVNGETLEVGSEVGRMGKEMVNGLVGKEEEEEGSYSWGMCSIGFASTAGFGYVYNPADPRKDIFLCEFEGTERGSGVGCRWERIPSPPLAVEANPTRRMVFRCSTVGMDDLKMVLWTPGR</sequence>
<organism evidence="2 3">
    <name type="scientific">Cocos nucifera</name>
    <name type="common">Coconut palm</name>
    <dbReference type="NCBI Taxonomy" id="13894"/>
    <lineage>
        <taxon>Eukaryota</taxon>
        <taxon>Viridiplantae</taxon>
        <taxon>Streptophyta</taxon>
        <taxon>Embryophyta</taxon>
        <taxon>Tracheophyta</taxon>
        <taxon>Spermatophyta</taxon>
        <taxon>Magnoliopsida</taxon>
        <taxon>Liliopsida</taxon>
        <taxon>Arecaceae</taxon>
        <taxon>Arecoideae</taxon>
        <taxon>Cocoseae</taxon>
        <taxon>Attaleinae</taxon>
        <taxon>Cocos</taxon>
    </lineage>
</organism>
<reference evidence="2" key="1">
    <citation type="journal article" date="2017" name="Gigascience">
        <title>The genome draft of coconut (Cocos nucifera).</title>
        <authorList>
            <person name="Xiao Y."/>
            <person name="Xu P."/>
            <person name="Fan H."/>
            <person name="Baudouin L."/>
            <person name="Xia W."/>
            <person name="Bocs S."/>
            <person name="Xu J."/>
            <person name="Li Q."/>
            <person name="Guo A."/>
            <person name="Zhou L."/>
            <person name="Li J."/>
            <person name="Wu Y."/>
            <person name="Ma Z."/>
            <person name="Armero A."/>
            <person name="Issali A.E."/>
            <person name="Liu N."/>
            <person name="Peng M."/>
            <person name="Yang Y."/>
        </authorList>
    </citation>
    <scope>NUCLEOTIDE SEQUENCE</scope>
    <source>
        <tissue evidence="2">Spear leaf of Hainan Tall coconut</tissue>
    </source>
</reference>
<dbReference type="PANTHER" id="PTHR24414">
    <property type="entry name" value="F-BOX/KELCH-REPEAT PROTEIN SKIP4"/>
    <property type="match status" value="1"/>
</dbReference>
<evidence type="ECO:0000313" key="3">
    <source>
        <dbReference type="Proteomes" id="UP000797356"/>
    </source>
</evidence>
<reference evidence="2" key="2">
    <citation type="submission" date="2019-07" db="EMBL/GenBank/DDBJ databases">
        <authorList>
            <person name="Yang Y."/>
            <person name="Bocs S."/>
            <person name="Baudouin L."/>
        </authorList>
    </citation>
    <scope>NUCLEOTIDE SEQUENCE</scope>
    <source>
        <tissue evidence="2">Spear leaf of Hainan Tall coconut</tissue>
    </source>
</reference>
<proteinExistence type="predicted"/>
<dbReference type="EMBL" id="CM017877">
    <property type="protein sequence ID" value="KAG1347024.1"/>
    <property type="molecule type" value="Genomic_DNA"/>
</dbReference>
<gene>
    <name evidence="2" type="ORF">COCNU_06G008530</name>
</gene>
<dbReference type="GO" id="GO:0043161">
    <property type="term" value="P:proteasome-mediated ubiquitin-dependent protein catabolic process"/>
    <property type="evidence" value="ECO:0007669"/>
    <property type="project" value="TreeGrafter"/>
</dbReference>
<dbReference type="InterPro" id="IPR015915">
    <property type="entry name" value="Kelch-typ_b-propeller"/>
</dbReference>
<evidence type="ECO:0000259" key="1">
    <source>
        <dbReference type="Pfam" id="PF00646"/>
    </source>
</evidence>
<dbReference type="GO" id="GO:0005634">
    <property type="term" value="C:nucleus"/>
    <property type="evidence" value="ECO:0007669"/>
    <property type="project" value="TreeGrafter"/>
</dbReference>
<keyword evidence="3" id="KW-1185">Reference proteome</keyword>
<dbReference type="Proteomes" id="UP000797356">
    <property type="component" value="Chromosome 6"/>
</dbReference>
<dbReference type="SUPFAM" id="SSF117281">
    <property type="entry name" value="Kelch motif"/>
    <property type="match status" value="1"/>
</dbReference>
<protein>
    <submittedName>
        <fullName evidence="2">F-box/kelch-repeat protein</fullName>
    </submittedName>
</protein>
<comment type="caution">
    <text evidence="2">The sequence shown here is derived from an EMBL/GenBank/DDBJ whole genome shotgun (WGS) entry which is preliminary data.</text>
</comment>
<dbReference type="Pfam" id="PF00646">
    <property type="entry name" value="F-box"/>
    <property type="match status" value="1"/>
</dbReference>
<dbReference type="OrthoDB" id="1854110at2759"/>
<feature type="domain" description="F-box" evidence="1">
    <location>
        <begin position="20"/>
        <end position="51"/>
    </location>
</feature>
<dbReference type="PANTHER" id="PTHR24414:SF44">
    <property type="entry name" value="F-BOX DOMAIN-CONTAINING PROTEIN"/>
    <property type="match status" value="1"/>
</dbReference>
<dbReference type="InterPro" id="IPR050354">
    <property type="entry name" value="F-box/kelch-repeat_ARATH"/>
</dbReference>
<accession>A0A8K0IB81</accession>
<name>A0A8K0IB81_COCNU</name>
<dbReference type="GO" id="GO:0005829">
    <property type="term" value="C:cytosol"/>
    <property type="evidence" value="ECO:0007669"/>
    <property type="project" value="TreeGrafter"/>
</dbReference>
<dbReference type="AlphaFoldDB" id="A0A8K0IB81"/>
<dbReference type="InterPro" id="IPR001810">
    <property type="entry name" value="F-box_dom"/>
</dbReference>